<dbReference type="InterPro" id="IPR025845">
    <property type="entry name" value="Thg1_C_dom"/>
</dbReference>
<comment type="caution">
    <text evidence="13">The sequence shown here is derived from an EMBL/GenBank/DDBJ whole genome shotgun (WGS) entry which is preliminary data.</text>
</comment>
<protein>
    <recommendedName>
        <fullName evidence="3">tRNA(His) guanylyltransferase</fullName>
        <ecNumber evidence="3">2.7.7.79</ecNumber>
    </recommendedName>
</protein>
<dbReference type="InterPro" id="IPR024956">
    <property type="entry name" value="tRNAHis_GuaTrfase_cat"/>
</dbReference>
<feature type="domain" description="Thg1 C-terminal" evidence="12">
    <location>
        <begin position="217"/>
        <end position="325"/>
    </location>
</feature>
<evidence type="ECO:0000256" key="3">
    <source>
        <dbReference type="ARBA" id="ARBA00012511"/>
    </source>
</evidence>
<evidence type="ECO:0000256" key="10">
    <source>
        <dbReference type="ARBA" id="ARBA00023134"/>
    </source>
</evidence>
<evidence type="ECO:0000313" key="14">
    <source>
        <dbReference type="Proteomes" id="UP000815325"/>
    </source>
</evidence>
<dbReference type="InterPro" id="IPR007537">
    <property type="entry name" value="tRNAHis_GuaTrfase_Thg1"/>
</dbReference>
<evidence type="ECO:0000259" key="11">
    <source>
        <dbReference type="Pfam" id="PF04446"/>
    </source>
</evidence>
<dbReference type="InterPro" id="IPR038469">
    <property type="entry name" value="tRNAHis_GuaTrfase_Thg1_sf"/>
</dbReference>
<gene>
    <name evidence="13" type="ORF">DUNSADRAFT_10258</name>
</gene>
<dbReference type="Gene3D" id="3.30.70.3000">
    <property type="match status" value="1"/>
</dbReference>
<sequence length="338" mass="38605">MLCSLRSAAWCHLNRWGANSSLRHLGFGLHGRALSWRQVSKSPLDVHTLTSSPSNSLHQQPWGANLRSCPLPAGARPRRMANSKYEYVKDFELDDTLLPNCWIVVRIDGKGFTRFSELHKFEKPNDKRALDLMDACAKEVLNEFPDVRIAFGESDEYSFVLHKSAKLYGRRSSKIVSILVSCFSANYVRQWSNFFGNQPLSSTPMFDGRAILYPDVKTLRDYLTWRQVDTHINNQYNTCFWALVHQAGLSNAEAQATLKGTDTGAKNELLFSQFGINYTHLPEQFKKGSVIIRRHQEFVAKHQDDGTAVVRTRRVPVVMYCDIIKEQPFWSENADLLS</sequence>
<evidence type="ECO:0000256" key="9">
    <source>
        <dbReference type="ARBA" id="ARBA00022842"/>
    </source>
</evidence>
<dbReference type="PANTHER" id="PTHR12729">
    <property type="entry name" value="TRNA(HIS) GUANYLYLTRANSFERASE-RELATED"/>
    <property type="match status" value="1"/>
</dbReference>
<evidence type="ECO:0000256" key="2">
    <source>
        <dbReference type="ARBA" id="ARBA00010113"/>
    </source>
</evidence>
<keyword evidence="5" id="KW-0819">tRNA processing</keyword>
<comment type="cofactor">
    <cofactor evidence="1">
        <name>Mg(2+)</name>
        <dbReference type="ChEBI" id="CHEBI:18420"/>
    </cofactor>
</comment>
<keyword evidence="10" id="KW-0342">GTP-binding</keyword>
<dbReference type="Pfam" id="PF04446">
    <property type="entry name" value="Thg1"/>
    <property type="match status" value="1"/>
</dbReference>
<keyword evidence="14" id="KW-1185">Reference proteome</keyword>
<feature type="domain" description="tRNAHis guanylyltransferase catalytic" evidence="11">
    <location>
        <begin position="85"/>
        <end position="214"/>
    </location>
</feature>
<dbReference type="GO" id="GO:0016779">
    <property type="term" value="F:nucleotidyltransferase activity"/>
    <property type="evidence" value="ECO:0007669"/>
    <property type="project" value="UniProtKB-KW"/>
</dbReference>
<keyword evidence="8" id="KW-0547">Nucleotide-binding</keyword>
<keyword evidence="9" id="KW-0460">Magnesium</keyword>
<name>A0ABQ7GFQ1_DUNSA</name>
<evidence type="ECO:0000256" key="4">
    <source>
        <dbReference type="ARBA" id="ARBA00022679"/>
    </source>
</evidence>
<accession>A0ABQ7GFQ1</accession>
<evidence type="ECO:0000256" key="8">
    <source>
        <dbReference type="ARBA" id="ARBA00022741"/>
    </source>
</evidence>
<keyword evidence="7" id="KW-0479">Metal-binding</keyword>
<evidence type="ECO:0000259" key="12">
    <source>
        <dbReference type="Pfam" id="PF14413"/>
    </source>
</evidence>
<dbReference type="EMBL" id="MU069811">
    <property type="protein sequence ID" value="KAF5833432.1"/>
    <property type="molecule type" value="Genomic_DNA"/>
</dbReference>
<evidence type="ECO:0000256" key="5">
    <source>
        <dbReference type="ARBA" id="ARBA00022694"/>
    </source>
</evidence>
<evidence type="ECO:0000256" key="7">
    <source>
        <dbReference type="ARBA" id="ARBA00022723"/>
    </source>
</evidence>
<evidence type="ECO:0000256" key="1">
    <source>
        <dbReference type="ARBA" id="ARBA00001946"/>
    </source>
</evidence>
<keyword evidence="4" id="KW-0808">Transferase</keyword>
<keyword evidence="6 13" id="KW-0548">Nucleotidyltransferase</keyword>
<dbReference type="Proteomes" id="UP000815325">
    <property type="component" value="Unassembled WGS sequence"/>
</dbReference>
<proteinExistence type="inferred from homology"/>
<reference evidence="13" key="1">
    <citation type="submission" date="2017-08" db="EMBL/GenBank/DDBJ databases">
        <authorList>
            <person name="Polle J.E."/>
            <person name="Barry K."/>
            <person name="Cushman J."/>
            <person name="Schmutz J."/>
            <person name="Tran D."/>
            <person name="Hathwaick L.T."/>
            <person name="Yim W.C."/>
            <person name="Jenkins J."/>
            <person name="Mckie-Krisberg Z.M."/>
            <person name="Prochnik S."/>
            <person name="Lindquist E."/>
            <person name="Dockter R.B."/>
            <person name="Adam C."/>
            <person name="Molina H."/>
            <person name="Bunkerborg J."/>
            <person name="Jin E."/>
            <person name="Buchheim M."/>
            <person name="Magnuson J."/>
        </authorList>
    </citation>
    <scope>NUCLEOTIDE SEQUENCE</scope>
    <source>
        <strain evidence="13">CCAP 19/18</strain>
    </source>
</reference>
<evidence type="ECO:0000313" key="13">
    <source>
        <dbReference type="EMBL" id="KAF5833432.1"/>
    </source>
</evidence>
<evidence type="ECO:0000256" key="6">
    <source>
        <dbReference type="ARBA" id="ARBA00022695"/>
    </source>
</evidence>
<dbReference type="Pfam" id="PF14413">
    <property type="entry name" value="Thg1C"/>
    <property type="match status" value="1"/>
</dbReference>
<dbReference type="EC" id="2.7.7.79" evidence="3"/>
<organism evidence="13 14">
    <name type="scientific">Dunaliella salina</name>
    <name type="common">Green alga</name>
    <name type="synonym">Protococcus salinus</name>
    <dbReference type="NCBI Taxonomy" id="3046"/>
    <lineage>
        <taxon>Eukaryota</taxon>
        <taxon>Viridiplantae</taxon>
        <taxon>Chlorophyta</taxon>
        <taxon>core chlorophytes</taxon>
        <taxon>Chlorophyceae</taxon>
        <taxon>CS clade</taxon>
        <taxon>Chlamydomonadales</taxon>
        <taxon>Dunaliellaceae</taxon>
        <taxon>Dunaliella</taxon>
    </lineage>
</organism>
<dbReference type="PANTHER" id="PTHR12729:SF6">
    <property type="entry name" value="TRNA(HIS) GUANYLYLTRANSFERASE-RELATED"/>
    <property type="match status" value="1"/>
</dbReference>
<comment type="similarity">
    <text evidence="2">Belongs to the tRNA(His) guanylyltransferase family.</text>
</comment>